<evidence type="ECO:0000259" key="6">
    <source>
        <dbReference type="Pfam" id="PF00155"/>
    </source>
</evidence>
<evidence type="ECO:0000256" key="1">
    <source>
        <dbReference type="ARBA" id="ARBA00001933"/>
    </source>
</evidence>
<dbReference type="SUPFAM" id="SSF53383">
    <property type="entry name" value="PLP-dependent transferases"/>
    <property type="match status" value="1"/>
</dbReference>
<evidence type="ECO:0000256" key="3">
    <source>
        <dbReference type="ARBA" id="ARBA00022898"/>
    </source>
</evidence>
<dbReference type="GO" id="GO:0008483">
    <property type="term" value="F:transaminase activity"/>
    <property type="evidence" value="ECO:0007669"/>
    <property type="project" value="UniProtKB-KW"/>
</dbReference>
<protein>
    <recommendedName>
        <fullName evidence="2">cysteine-S-conjugate beta-lyase</fullName>
        <ecNumber evidence="2">4.4.1.13</ecNumber>
    </recommendedName>
</protein>
<evidence type="ECO:0000313" key="7">
    <source>
        <dbReference type="EMBL" id="PDH39241.1"/>
    </source>
</evidence>
<evidence type="ECO:0000256" key="4">
    <source>
        <dbReference type="ARBA" id="ARBA00023239"/>
    </source>
</evidence>
<dbReference type="GO" id="GO:0030170">
    <property type="term" value="F:pyridoxal phosphate binding"/>
    <property type="evidence" value="ECO:0007669"/>
    <property type="project" value="InterPro"/>
</dbReference>
<dbReference type="PANTHER" id="PTHR43525">
    <property type="entry name" value="PROTEIN MALY"/>
    <property type="match status" value="1"/>
</dbReference>
<feature type="domain" description="Aminotransferase class I/classII large" evidence="6">
    <location>
        <begin position="35"/>
        <end position="374"/>
    </location>
</feature>
<dbReference type="Pfam" id="PF00155">
    <property type="entry name" value="Aminotran_1_2"/>
    <property type="match status" value="1"/>
</dbReference>
<dbReference type="InterPro" id="IPR015421">
    <property type="entry name" value="PyrdxlP-dep_Trfase_major"/>
</dbReference>
<gene>
    <name evidence="7" type="ORF">CNE99_06010</name>
</gene>
<dbReference type="InterPro" id="IPR015424">
    <property type="entry name" value="PyrdxlP-dep_Trfase"/>
</dbReference>
<evidence type="ECO:0000256" key="5">
    <source>
        <dbReference type="ARBA" id="ARBA00037974"/>
    </source>
</evidence>
<reference evidence="7 8" key="1">
    <citation type="submission" date="2017-08" db="EMBL/GenBank/DDBJ databases">
        <title>Fine stratification of microbial communities through a metagenomic profile of the photic zone.</title>
        <authorList>
            <person name="Haro-Moreno J.M."/>
            <person name="Lopez-Perez M."/>
            <person name="De La Torre J."/>
            <person name="Picazo A."/>
            <person name="Camacho A."/>
            <person name="Rodriguez-Valera F."/>
        </authorList>
    </citation>
    <scope>NUCLEOTIDE SEQUENCE [LARGE SCALE GENOMIC DNA]</scope>
    <source>
        <strain evidence="7">MED-G24</strain>
    </source>
</reference>
<organism evidence="7 8">
    <name type="scientific">OM182 bacterium MED-G24</name>
    <dbReference type="NCBI Taxonomy" id="1986255"/>
    <lineage>
        <taxon>Bacteria</taxon>
        <taxon>Pseudomonadati</taxon>
        <taxon>Pseudomonadota</taxon>
        <taxon>Gammaproteobacteria</taxon>
        <taxon>OMG group</taxon>
        <taxon>OM182 clade</taxon>
    </lineage>
</organism>
<comment type="cofactor">
    <cofactor evidence="1">
        <name>pyridoxal 5'-phosphate</name>
        <dbReference type="ChEBI" id="CHEBI:597326"/>
    </cofactor>
</comment>
<dbReference type="InterPro" id="IPR051798">
    <property type="entry name" value="Class-II_PLP-Dep_Aminotrans"/>
</dbReference>
<dbReference type="Gene3D" id="3.40.640.10">
    <property type="entry name" value="Type I PLP-dependent aspartate aminotransferase-like (Major domain)"/>
    <property type="match status" value="1"/>
</dbReference>
<name>A0A2A5WS64_9GAMM</name>
<dbReference type="PANTHER" id="PTHR43525:SF1">
    <property type="entry name" value="PROTEIN MALY"/>
    <property type="match status" value="1"/>
</dbReference>
<dbReference type="AlphaFoldDB" id="A0A2A5WS64"/>
<proteinExistence type="inferred from homology"/>
<comment type="similarity">
    <text evidence="5">Belongs to the class-II pyridoxal-phosphate-dependent aminotransferase family. MalY/PatB cystathionine beta-lyase subfamily.</text>
</comment>
<keyword evidence="4" id="KW-0456">Lyase</keyword>
<dbReference type="InterPro" id="IPR027619">
    <property type="entry name" value="C-S_lyase_PatB-like"/>
</dbReference>
<dbReference type="EMBL" id="NTKD01000027">
    <property type="protein sequence ID" value="PDH39241.1"/>
    <property type="molecule type" value="Genomic_DNA"/>
</dbReference>
<keyword evidence="3" id="KW-0663">Pyridoxal phosphate</keyword>
<dbReference type="EC" id="4.4.1.13" evidence="2"/>
<keyword evidence="7" id="KW-0032">Aminotransferase</keyword>
<evidence type="ECO:0000256" key="2">
    <source>
        <dbReference type="ARBA" id="ARBA00012224"/>
    </source>
</evidence>
<evidence type="ECO:0000313" key="8">
    <source>
        <dbReference type="Proteomes" id="UP000219327"/>
    </source>
</evidence>
<accession>A0A2A5WS64</accession>
<dbReference type="InterPro" id="IPR004839">
    <property type="entry name" value="Aminotransferase_I/II_large"/>
</dbReference>
<keyword evidence="7" id="KW-0808">Transferase</keyword>
<comment type="caution">
    <text evidence="7">The sequence shown here is derived from an EMBL/GenBank/DDBJ whole genome shotgun (WGS) entry which is preliminary data.</text>
</comment>
<dbReference type="Gene3D" id="3.90.1150.10">
    <property type="entry name" value="Aspartate Aminotransferase, domain 1"/>
    <property type="match status" value="1"/>
</dbReference>
<dbReference type="CDD" id="cd00609">
    <property type="entry name" value="AAT_like"/>
    <property type="match status" value="1"/>
</dbReference>
<dbReference type="InterPro" id="IPR015422">
    <property type="entry name" value="PyrdxlP-dep_Trfase_small"/>
</dbReference>
<dbReference type="NCBIfam" id="TIGR04350">
    <property type="entry name" value="C_S_lyase_PatB"/>
    <property type="match status" value="1"/>
</dbReference>
<dbReference type="Proteomes" id="UP000219327">
    <property type="component" value="Unassembled WGS sequence"/>
</dbReference>
<sequence length="379" mass="42219">MSQTPDFGEPVDRHGTGSSKFNKYPSSVIPLWVADMDFRIAPPIAQVLHDRVDHGVFGYGDPADELVDVIQARLQKRYDWSVDPESIVFLPGLVAGLNVACRGLTQIDDAIVTATPVYRPFLELSENNQRRAVNVPCHYDGYRWRYPTEELVAAIESNAGGLFALCHPHNPIGRSLNPEELEPVLTACLANDVVLVSDEIHCDLVLDGRQHRPAVAMRPEIRQHAVTLMSASKTFNIAGVGGAFAIIEEPELRDVFKRTARGFMPDVHVMAYDAMLVALRDCGDWHSALLHYLAGNRDYLRSCIDDIHGITMNQVEATYLAWLDVSELRLDDPPGHFEAAGLGMSEGSQFGDDRFMRLNFSTQRSNLIEVVERLRRAVG</sequence>
<dbReference type="GO" id="GO:0047804">
    <property type="term" value="F:cysteine-S-conjugate beta-lyase activity"/>
    <property type="evidence" value="ECO:0007669"/>
    <property type="project" value="UniProtKB-EC"/>
</dbReference>